<keyword evidence="4" id="KW-0548">Nucleotidyltransferase</keyword>
<dbReference type="Gene3D" id="1.10.10.60">
    <property type="entry name" value="Homeodomain-like"/>
    <property type="match status" value="1"/>
</dbReference>
<dbReference type="RefSeq" id="WP_039679743.1">
    <property type="nucleotide sequence ID" value="NZ_JWHR01000091.1"/>
</dbReference>
<evidence type="ECO:0000313" key="13">
    <source>
        <dbReference type="Proteomes" id="UP000031189"/>
    </source>
</evidence>
<dbReference type="InterPro" id="IPR007046">
    <property type="entry name" value="RNA_pol_sigma_54_core-bd"/>
</dbReference>
<dbReference type="PROSITE" id="PS00717">
    <property type="entry name" value="SIGMA54_1"/>
    <property type="match status" value="1"/>
</dbReference>
<dbReference type="GO" id="GO:0006352">
    <property type="term" value="P:DNA-templated transcription initiation"/>
    <property type="evidence" value="ECO:0007669"/>
    <property type="project" value="InterPro"/>
</dbReference>
<keyword evidence="5" id="KW-0805">Transcription regulation</keyword>
<evidence type="ECO:0000256" key="4">
    <source>
        <dbReference type="ARBA" id="ARBA00022695"/>
    </source>
</evidence>
<dbReference type="PRINTS" id="PR00045">
    <property type="entry name" value="SIGMA54FCT"/>
</dbReference>
<comment type="similarity">
    <text evidence="1">Belongs to the sigma-54 factor family.</text>
</comment>
<evidence type="ECO:0000313" key="12">
    <source>
        <dbReference type="EMBL" id="KHS57117.1"/>
    </source>
</evidence>
<dbReference type="InterPro" id="IPR000394">
    <property type="entry name" value="RNA_pol_sigma_54"/>
</dbReference>
<dbReference type="InterPro" id="IPR007634">
    <property type="entry name" value="RNA_pol_sigma_54_DNA-bd"/>
</dbReference>
<dbReference type="PIRSF" id="PIRSF000774">
    <property type="entry name" value="RpoN"/>
    <property type="match status" value="1"/>
</dbReference>
<reference evidence="12 13" key="1">
    <citation type="submission" date="2014-12" db="EMBL/GenBank/DDBJ databases">
        <title>Draft genome sequence of Terrisporobacter sp. 08-306576, isolated from the blood culture of a bacteremia patient.</title>
        <authorList>
            <person name="Lund L.C."/>
            <person name="Sydenham T.V."/>
            <person name="Hogh S.V."/>
            <person name="Skov M.N."/>
            <person name="Kemp M."/>
            <person name="Justesen U.S."/>
        </authorList>
    </citation>
    <scope>NUCLEOTIDE SEQUENCE [LARGE SCALE GENOMIC DNA]</scope>
    <source>
        <strain evidence="12 13">08-306576</strain>
    </source>
</reference>
<evidence type="ECO:0000256" key="6">
    <source>
        <dbReference type="ARBA" id="ARBA00023082"/>
    </source>
</evidence>
<dbReference type="AlphaFoldDB" id="A0A0B3W3X4"/>
<evidence type="ECO:0000256" key="3">
    <source>
        <dbReference type="ARBA" id="ARBA00022679"/>
    </source>
</evidence>
<dbReference type="GO" id="GO:0001216">
    <property type="term" value="F:DNA-binding transcription activator activity"/>
    <property type="evidence" value="ECO:0007669"/>
    <property type="project" value="InterPro"/>
</dbReference>
<feature type="coiled-coil region" evidence="9">
    <location>
        <begin position="25"/>
        <end position="52"/>
    </location>
</feature>
<keyword evidence="3" id="KW-0808">Transferase</keyword>
<evidence type="ECO:0000256" key="8">
    <source>
        <dbReference type="ARBA" id="ARBA00023163"/>
    </source>
</evidence>
<dbReference type="PANTHER" id="PTHR32248">
    <property type="entry name" value="RNA POLYMERASE SIGMA-54 FACTOR"/>
    <property type="match status" value="1"/>
</dbReference>
<dbReference type="Pfam" id="PF04963">
    <property type="entry name" value="Sigma54_CBD"/>
    <property type="match status" value="1"/>
</dbReference>
<feature type="domain" description="RNA polymerase sigma factor 54 DNA-binding" evidence="10">
    <location>
        <begin position="286"/>
        <end position="444"/>
    </location>
</feature>
<dbReference type="Gene3D" id="1.10.10.1330">
    <property type="entry name" value="RNA polymerase sigma-54 factor, core-binding domain"/>
    <property type="match status" value="1"/>
</dbReference>
<comment type="caution">
    <text evidence="12">The sequence shown here is derived from an EMBL/GenBank/DDBJ whole genome shotgun (WGS) entry which is preliminary data.</text>
</comment>
<keyword evidence="8" id="KW-0804">Transcription</keyword>
<dbReference type="STRING" id="1577792.QX51_09830"/>
<organism evidence="12 13">
    <name type="scientific">Terrisporobacter othiniensis</name>
    <dbReference type="NCBI Taxonomy" id="1577792"/>
    <lineage>
        <taxon>Bacteria</taxon>
        <taxon>Bacillati</taxon>
        <taxon>Bacillota</taxon>
        <taxon>Clostridia</taxon>
        <taxon>Peptostreptococcales</taxon>
        <taxon>Peptostreptococcaceae</taxon>
        <taxon>Terrisporobacter</taxon>
    </lineage>
</organism>
<name>A0A0B3W3X4_9FIRM</name>
<gene>
    <name evidence="12" type="ORF">QX51_09830</name>
</gene>
<dbReference type="InterPro" id="IPR038709">
    <property type="entry name" value="RpoN_core-bd_sf"/>
</dbReference>
<feature type="domain" description="RNA polymerase sigma factor 54 core-binding" evidence="11">
    <location>
        <begin position="84"/>
        <end position="271"/>
    </location>
</feature>
<dbReference type="Proteomes" id="UP000031189">
    <property type="component" value="Unassembled WGS sequence"/>
</dbReference>
<keyword evidence="6" id="KW-0731">Sigma factor</keyword>
<dbReference type="NCBIfam" id="TIGR02395">
    <property type="entry name" value="rpoN_sigma"/>
    <property type="match status" value="1"/>
</dbReference>
<dbReference type="PROSITE" id="PS00718">
    <property type="entry name" value="SIGMA54_2"/>
    <property type="match status" value="1"/>
</dbReference>
<evidence type="ECO:0000256" key="7">
    <source>
        <dbReference type="ARBA" id="ARBA00023125"/>
    </source>
</evidence>
<dbReference type="OrthoDB" id="9814402at2"/>
<dbReference type="GO" id="GO:0016779">
    <property type="term" value="F:nucleotidyltransferase activity"/>
    <property type="evidence" value="ECO:0007669"/>
    <property type="project" value="UniProtKB-KW"/>
</dbReference>
<accession>A0A0B3W3X4</accession>
<evidence type="ECO:0000256" key="1">
    <source>
        <dbReference type="ARBA" id="ARBA00008798"/>
    </source>
</evidence>
<keyword evidence="13" id="KW-1185">Reference proteome</keyword>
<evidence type="ECO:0000256" key="2">
    <source>
        <dbReference type="ARBA" id="ARBA00022478"/>
    </source>
</evidence>
<dbReference type="PROSITE" id="PS50044">
    <property type="entry name" value="SIGMA54_3"/>
    <property type="match status" value="1"/>
</dbReference>
<dbReference type="PANTHER" id="PTHR32248:SF4">
    <property type="entry name" value="RNA POLYMERASE SIGMA-54 FACTOR"/>
    <property type="match status" value="1"/>
</dbReference>
<sequence length="447" mass="52201">MNLNNRLDIIQSQKLVMTTQLKQSLDILNMSNLELEDEIKREAEENPVLEMESKGDVDWEEFAKNIDNKSYNIKSYDLDNDFTLENLAKYESNLYDYAKDQLSFLKLNKKEKEVCEYIVDCLDKDGYLGIEEKFIIKELKIDKDYFEKCLKYIQQLEPSGIGARNLSECLLIQMENKNINDDILKSIIIEDLNLIGQNKIKSISKKYNINIEDCVEYIEKIKEFDPKPGRLCSNEKTIYIQPDVMVRKINGEFIVYMNDNANFHLCINNYYKSVLSNPTSDENAKEFIKNKLNYALNLLKNIETRKSTVLKIAEVIVKEQNEFFSKGVKYIKPMRLKDIALELGYHESTISRGINSKYMLTPFGLFEFKYFFSTAIQSKEEEGTSSTKIKNMIKGFINEENKLKPLSDDKICKLLKDEGITVARRTVAKYREEMNILSSSKRKQFIK</sequence>
<proteinExistence type="inferred from homology"/>
<dbReference type="GO" id="GO:0003677">
    <property type="term" value="F:DNA binding"/>
    <property type="evidence" value="ECO:0007669"/>
    <property type="project" value="UniProtKB-KW"/>
</dbReference>
<evidence type="ECO:0000259" key="10">
    <source>
        <dbReference type="Pfam" id="PF04552"/>
    </source>
</evidence>
<keyword evidence="7" id="KW-0238">DNA-binding</keyword>
<evidence type="ECO:0000259" key="11">
    <source>
        <dbReference type="Pfam" id="PF04963"/>
    </source>
</evidence>
<dbReference type="GO" id="GO:0000428">
    <property type="term" value="C:DNA-directed RNA polymerase complex"/>
    <property type="evidence" value="ECO:0007669"/>
    <property type="project" value="UniProtKB-KW"/>
</dbReference>
<keyword evidence="9" id="KW-0175">Coiled coil</keyword>
<dbReference type="Pfam" id="PF00309">
    <property type="entry name" value="Sigma54_AID"/>
    <property type="match status" value="1"/>
</dbReference>
<protein>
    <submittedName>
        <fullName evidence="12">RNA polymerase sigma54 factor</fullName>
    </submittedName>
</protein>
<dbReference type="EMBL" id="JWHR01000091">
    <property type="protein sequence ID" value="KHS57117.1"/>
    <property type="molecule type" value="Genomic_DNA"/>
</dbReference>
<evidence type="ECO:0000256" key="5">
    <source>
        <dbReference type="ARBA" id="ARBA00023015"/>
    </source>
</evidence>
<dbReference type="Pfam" id="PF04552">
    <property type="entry name" value="Sigma54_DBD"/>
    <property type="match status" value="1"/>
</dbReference>
<evidence type="ECO:0000256" key="9">
    <source>
        <dbReference type="SAM" id="Coils"/>
    </source>
</evidence>
<keyword evidence="2" id="KW-0240">DNA-directed RNA polymerase</keyword>
<dbReference type="GO" id="GO:0016987">
    <property type="term" value="F:sigma factor activity"/>
    <property type="evidence" value="ECO:0007669"/>
    <property type="project" value="UniProtKB-KW"/>
</dbReference>